<sequence length="94" mass="10063">MTTAKLSRSITASFTRPGEPDRVRQGNAVTGNPYVIPPSGFLAGSSGRARPRMLNHRVAQTGGAFVLFERERGGDGFINYSPLNSSVLRSAPTK</sequence>
<organism evidence="2 3">
    <name type="scientific">Clarias magur</name>
    <name type="common">Asian catfish</name>
    <name type="synonym">Macropteronotus magur</name>
    <dbReference type="NCBI Taxonomy" id="1594786"/>
    <lineage>
        <taxon>Eukaryota</taxon>
        <taxon>Metazoa</taxon>
        <taxon>Chordata</taxon>
        <taxon>Craniata</taxon>
        <taxon>Vertebrata</taxon>
        <taxon>Euteleostomi</taxon>
        <taxon>Actinopterygii</taxon>
        <taxon>Neopterygii</taxon>
        <taxon>Teleostei</taxon>
        <taxon>Ostariophysi</taxon>
        <taxon>Siluriformes</taxon>
        <taxon>Clariidae</taxon>
        <taxon>Clarias</taxon>
    </lineage>
</organism>
<gene>
    <name evidence="2" type="ORF">DAT39_013557</name>
</gene>
<feature type="non-terminal residue" evidence="2">
    <location>
        <position position="94"/>
    </location>
</feature>
<dbReference type="Proteomes" id="UP000727407">
    <property type="component" value="Unassembled WGS sequence"/>
</dbReference>
<reference evidence="2" key="1">
    <citation type="submission" date="2020-07" db="EMBL/GenBank/DDBJ databases">
        <title>Clarias magur genome sequencing, assembly and annotation.</title>
        <authorList>
            <person name="Kushwaha B."/>
            <person name="Kumar R."/>
            <person name="Das P."/>
            <person name="Joshi C.G."/>
            <person name="Kumar D."/>
            <person name="Nagpure N.S."/>
            <person name="Pandey M."/>
            <person name="Agarwal S."/>
            <person name="Srivastava S."/>
            <person name="Singh M."/>
            <person name="Sahoo L."/>
            <person name="Jayasankar P."/>
            <person name="Meher P.K."/>
            <person name="Koringa P.G."/>
            <person name="Iquebal M.A."/>
            <person name="Das S.P."/>
            <person name="Bit A."/>
            <person name="Patnaik S."/>
            <person name="Patel N."/>
            <person name="Shah T.M."/>
            <person name="Hinsu A."/>
            <person name="Jena J.K."/>
        </authorList>
    </citation>
    <scope>NUCLEOTIDE SEQUENCE</scope>
    <source>
        <strain evidence="2">CIFAMagur01</strain>
        <tissue evidence="2">Testis</tissue>
    </source>
</reference>
<name>A0A8J4UKF1_CLAMG</name>
<evidence type="ECO:0000313" key="3">
    <source>
        <dbReference type="Proteomes" id="UP000727407"/>
    </source>
</evidence>
<protein>
    <submittedName>
        <fullName evidence="2">Uncharacterized protein</fullName>
    </submittedName>
</protein>
<comment type="caution">
    <text evidence="2">The sequence shown here is derived from an EMBL/GenBank/DDBJ whole genome shotgun (WGS) entry which is preliminary data.</text>
</comment>
<evidence type="ECO:0000313" key="2">
    <source>
        <dbReference type="EMBL" id="KAF5896737.1"/>
    </source>
</evidence>
<proteinExistence type="predicted"/>
<feature type="region of interest" description="Disordered" evidence="1">
    <location>
        <begin position="1"/>
        <end position="31"/>
    </location>
</feature>
<dbReference type="EMBL" id="QNUK01000265">
    <property type="protein sequence ID" value="KAF5896737.1"/>
    <property type="molecule type" value="Genomic_DNA"/>
</dbReference>
<evidence type="ECO:0000256" key="1">
    <source>
        <dbReference type="SAM" id="MobiDB-lite"/>
    </source>
</evidence>
<accession>A0A8J4UKF1</accession>
<dbReference type="AlphaFoldDB" id="A0A8J4UKF1"/>
<feature type="compositionally biased region" description="Polar residues" evidence="1">
    <location>
        <begin position="1"/>
        <end position="14"/>
    </location>
</feature>
<keyword evidence="3" id="KW-1185">Reference proteome</keyword>